<comment type="caution">
    <text evidence="1">The sequence shown here is derived from an EMBL/GenBank/DDBJ whole genome shotgun (WGS) entry which is preliminary data.</text>
</comment>
<accession>A0ABV1I598</accession>
<protein>
    <submittedName>
        <fullName evidence="1">Uncharacterized protein</fullName>
    </submittedName>
</protein>
<organism evidence="1 2">
    <name type="scientific">Coprococcus aceti</name>
    <dbReference type="NCBI Taxonomy" id="2981786"/>
    <lineage>
        <taxon>Bacteria</taxon>
        <taxon>Bacillati</taxon>
        <taxon>Bacillota</taxon>
        <taxon>Clostridia</taxon>
        <taxon>Lachnospirales</taxon>
        <taxon>Lachnospiraceae</taxon>
        <taxon>Coprococcus</taxon>
    </lineage>
</organism>
<sequence>MLGGDEGQFRFTNGTAIDVFLNKNRILDVINHEFTHSLLYSTTSYGQFVMMLDKNGIVDGRSNIIKNALFTYMGRMQERVAVNIELMIRCASRGISDYIDAIDSLKMRNNVYYNHFRKLCCLNGKIREQNDAIQLIRILREIARVALNVDLNQIPVGEFRTEKDVISFFTNPINNARYSPNKRFEILVNVFFRENDNNNDIHSVYEGSLNLNKMYDAQYIHDVAMDAIKEMYAFHHLKERLVTRVESVGAKQIIFFEGADLLAAKPARINEDKKHFIKQIKTLEEFIKILEQQERKYVYIYNRIRGFEEFQVIGVYEEKKNKRITYSYMFFEEDNKKIFEILKSFECHFVFYKTKFLSKESNAVRKMVRQLPVYIYEDTPLLASFDVIGQMFYGGKYSYIRRINDTILVFQKRSICLFTNIFTESEEILNRELGKFNIEYIDMDDERQISEIMYLDKMCNDYEGNSIEDAKMIGQ</sequence>
<name>A0ABV1I598_9FIRM</name>
<gene>
    <name evidence="1" type="ORF">AAAU18_00505</name>
</gene>
<proteinExistence type="predicted"/>
<evidence type="ECO:0000313" key="1">
    <source>
        <dbReference type="EMBL" id="MEQ2591393.1"/>
    </source>
</evidence>
<dbReference type="EMBL" id="JBBNGJ010000001">
    <property type="protein sequence ID" value="MEQ2591393.1"/>
    <property type="molecule type" value="Genomic_DNA"/>
</dbReference>
<keyword evidence="2" id="KW-1185">Reference proteome</keyword>
<dbReference type="Proteomes" id="UP001494672">
    <property type="component" value="Unassembled WGS sequence"/>
</dbReference>
<evidence type="ECO:0000313" key="2">
    <source>
        <dbReference type="Proteomes" id="UP001494672"/>
    </source>
</evidence>
<dbReference type="RefSeq" id="WP_349092659.1">
    <property type="nucleotide sequence ID" value="NZ_JBBNGJ010000001.1"/>
</dbReference>
<reference evidence="1 2" key="1">
    <citation type="submission" date="2024-04" db="EMBL/GenBank/DDBJ databases">
        <title>Human intestinal bacterial collection.</title>
        <authorList>
            <person name="Pauvert C."/>
            <person name="Hitch T.C.A."/>
            <person name="Clavel T."/>
        </authorList>
    </citation>
    <scope>NUCLEOTIDE SEQUENCE [LARGE SCALE GENOMIC DNA]</scope>
    <source>
        <strain evidence="1 2">CLA-AA-H181</strain>
    </source>
</reference>